<proteinExistence type="inferred from homology"/>
<reference evidence="5" key="2">
    <citation type="journal article" date="2013" name="Nat. Commun.">
        <title>Genome of the Chinese tree shrew.</title>
        <authorList>
            <person name="Fan Y."/>
            <person name="Huang Z.Y."/>
            <person name="Cao C.C."/>
            <person name="Chen C.S."/>
            <person name="Chen Y.X."/>
            <person name="Fan D.D."/>
            <person name="He J."/>
            <person name="Hou H.L."/>
            <person name="Hu L."/>
            <person name="Hu X.T."/>
            <person name="Jiang X.T."/>
            <person name="Lai R."/>
            <person name="Lang Y.S."/>
            <person name="Liang B."/>
            <person name="Liao S.G."/>
            <person name="Mu D."/>
            <person name="Ma Y.Y."/>
            <person name="Niu Y.Y."/>
            <person name="Sun X.Q."/>
            <person name="Xia J.Q."/>
            <person name="Xiao J."/>
            <person name="Xiong Z.Q."/>
            <person name="Xu L."/>
            <person name="Yang L."/>
            <person name="Zhang Y."/>
            <person name="Zhao W."/>
            <person name="Zhao X.D."/>
            <person name="Zheng Y.T."/>
            <person name="Zhou J.M."/>
            <person name="Zhu Y.B."/>
            <person name="Zhang G.J."/>
            <person name="Wang J."/>
            <person name="Yao Y.G."/>
        </authorList>
    </citation>
    <scope>NUCLEOTIDE SEQUENCE [LARGE SCALE GENOMIC DNA]</scope>
</reference>
<dbReference type="InterPro" id="IPR013025">
    <property type="entry name" value="Ribosomal_uL23-like"/>
</dbReference>
<organism evidence="4 5">
    <name type="scientific">Tupaia chinensis</name>
    <name type="common">Chinese tree shrew</name>
    <name type="synonym">Tupaia belangeri chinensis</name>
    <dbReference type="NCBI Taxonomy" id="246437"/>
    <lineage>
        <taxon>Eukaryota</taxon>
        <taxon>Metazoa</taxon>
        <taxon>Chordata</taxon>
        <taxon>Craniata</taxon>
        <taxon>Vertebrata</taxon>
        <taxon>Euteleostomi</taxon>
        <taxon>Mammalia</taxon>
        <taxon>Eutheria</taxon>
        <taxon>Euarchontoglires</taxon>
        <taxon>Scandentia</taxon>
        <taxon>Tupaiidae</taxon>
        <taxon>Tupaia</taxon>
    </lineage>
</organism>
<protein>
    <submittedName>
        <fullName evidence="4">60S ribosomal protein L23a</fullName>
    </submittedName>
</protein>
<dbReference type="Gene3D" id="3.30.70.330">
    <property type="match status" value="1"/>
</dbReference>
<dbReference type="GO" id="GO:0003735">
    <property type="term" value="F:structural constituent of ribosome"/>
    <property type="evidence" value="ECO:0007669"/>
    <property type="project" value="InterPro"/>
</dbReference>
<dbReference type="EMBL" id="KB320482">
    <property type="protein sequence ID" value="ELW70829.1"/>
    <property type="molecule type" value="Genomic_DNA"/>
</dbReference>
<evidence type="ECO:0000256" key="2">
    <source>
        <dbReference type="ARBA" id="ARBA00022980"/>
    </source>
</evidence>
<keyword evidence="5" id="KW-1185">Reference proteome</keyword>
<dbReference type="InterPro" id="IPR012678">
    <property type="entry name" value="Ribosomal_uL23/eL15/eS24_sf"/>
</dbReference>
<dbReference type="SUPFAM" id="SSF54189">
    <property type="entry name" value="Ribosomal proteins S24e, L23 and L15e"/>
    <property type="match status" value="1"/>
</dbReference>
<evidence type="ECO:0000256" key="3">
    <source>
        <dbReference type="ARBA" id="ARBA00023274"/>
    </source>
</evidence>
<dbReference type="PANTHER" id="PTHR11620">
    <property type="entry name" value="60S RIBOSOMAL PROTEIN L23A"/>
    <property type="match status" value="1"/>
</dbReference>
<gene>
    <name evidence="4" type="ORF">TREES_T100004995</name>
</gene>
<evidence type="ECO:0000313" key="4">
    <source>
        <dbReference type="EMBL" id="ELW70829.1"/>
    </source>
</evidence>
<keyword evidence="3" id="KW-0687">Ribonucleoprotein</keyword>
<dbReference type="Proteomes" id="UP000011518">
    <property type="component" value="Unassembled WGS sequence"/>
</dbReference>
<reference evidence="5" key="1">
    <citation type="submission" date="2012-07" db="EMBL/GenBank/DDBJ databases">
        <title>Genome of the Chinese tree shrew, a rising model animal genetically related to primates.</title>
        <authorList>
            <person name="Zhang G."/>
            <person name="Fan Y."/>
            <person name="Yao Y."/>
            <person name="Huang Z."/>
        </authorList>
    </citation>
    <scope>NUCLEOTIDE SEQUENCE [LARGE SCALE GENOMIC DNA]</scope>
</reference>
<dbReference type="InterPro" id="IPR012677">
    <property type="entry name" value="Nucleotide-bd_a/b_plait_sf"/>
</dbReference>
<dbReference type="STRING" id="246437.L9L847"/>
<dbReference type="AlphaFoldDB" id="L9L847"/>
<dbReference type="InParanoid" id="L9L847"/>
<name>L9L847_TUPCH</name>
<accession>L9L847</accession>
<sequence length="133" mass="14500">MPKAKKEAPAPPKAEAKTKALKAKMTVLKGIHSHTHTDLHITHLPEAHNTTALEAAQISLEEHPKRNKPDLYAIFKFPLTESAVQKMEDSSTLVFSVEVKASKHQITQAVKLCDTDVAEVSTLLGPDGEKACI</sequence>
<dbReference type="GO" id="GO:0006412">
    <property type="term" value="P:translation"/>
    <property type="evidence" value="ECO:0007669"/>
    <property type="project" value="InterPro"/>
</dbReference>
<dbReference type="GO" id="GO:0044391">
    <property type="term" value="C:ribosomal subunit"/>
    <property type="evidence" value="ECO:0007669"/>
    <property type="project" value="UniProtKB-ARBA"/>
</dbReference>
<evidence type="ECO:0000256" key="1">
    <source>
        <dbReference type="ARBA" id="ARBA00006700"/>
    </source>
</evidence>
<keyword evidence="2 4" id="KW-0689">Ribosomal protein</keyword>
<evidence type="ECO:0000313" key="5">
    <source>
        <dbReference type="Proteomes" id="UP000011518"/>
    </source>
</evidence>
<comment type="similarity">
    <text evidence="1">Belongs to the universal ribosomal protein uL23 family.</text>
</comment>